<organism evidence="1 2">
    <name type="scientific">Mesorhabditis belari</name>
    <dbReference type="NCBI Taxonomy" id="2138241"/>
    <lineage>
        <taxon>Eukaryota</taxon>
        <taxon>Metazoa</taxon>
        <taxon>Ecdysozoa</taxon>
        <taxon>Nematoda</taxon>
        <taxon>Chromadorea</taxon>
        <taxon>Rhabditida</taxon>
        <taxon>Rhabditina</taxon>
        <taxon>Rhabditomorpha</taxon>
        <taxon>Rhabditoidea</taxon>
        <taxon>Rhabditidae</taxon>
        <taxon>Mesorhabditinae</taxon>
        <taxon>Mesorhabditis</taxon>
    </lineage>
</organism>
<keyword evidence="1" id="KW-1185">Reference proteome</keyword>
<reference evidence="2" key="1">
    <citation type="submission" date="2024-02" db="UniProtKB">
        <authorList>
            <consortium name="WormBaseParasite"/>
        </authorList>
    </citation>
    <scope>IDENTIFICATION</scope>
</reference>
<protein>
    <submittedName>
        <fullName evidence="2">Uncharacterized protein</fullName>
    </submittedName>
</protein>
<evidence type="ECO:0000313" key="1">
    <source>
        <dbReference type="Proteomes" id="UP000887575"/>
    </source>
</evidence>
<dbReference type="AlphaFoldDB" id="A0AAF3F5P6"/>
<name>A0AAF3F5P6_9BILA</name>
<evidence type="ECO:0000313" key="2">
    <source>
        <dbReference type="WBParaSite" id="MBELARI_LOCUS2210"/>
    </source>
</evidence>
<dbReference type="WBParaSite" id="MBELARI_LOCUS2210">
    <property type="protein sequence ID" value="MBELARI_LOCUS2210"/>
    <property type="gene ID" value="MBELARI_LOCUS2210"/>
</dbReference>
<dbReference type="Proteomes" id="UP000887575">
    <property type="component" value="Unassembled WGS sequence"/>
</dbReference>
<sequence length="115" mass="13436">MMKDCADSRNQRLIDNLAASNITPRLRGLVNIVTSRHYHCWNQRQYDQGPRTLFECLAAENEWNPRYFGVFNPSTSEHARYISNQLEFLVREIDSIYDQTNSLMLGACVYRLSSE</sequence>
<accession>A0AAF3F5P6</accession>
<proteinExistence type="predicted"/>